<accession>A0ABV7AWB6</accession>
<organism evidence="2 3">
    <name type="scientific">Azotobacter bryophylli</name>
    <dbReference type="NCBI Taxonomy" id="1986537"/>
    <lineage>
        <taxon>Bacteria</taxon>
        <taxon>Pseudomonadati</taxon>
        <taxon>Pseudomonadota</taxon>
        <taxon>Gammaproteobacteria</taxon>
        <taxon>Pseudomonadales</taxon>
        <taxon>Pseudomonadaceae</taxon>
        <taxon>Azotobacter</taxon>
    </lineage>
</organism>
<sequence>MIEKPAFPLSRTADTLVLRLKDDLHAALTAQARQNWRSIDSEIVFGLQSWLAGPTRMLLRKRILSDHLGAARTREALESVEHLDFCRAAGTIPLAIRLPEGMHERLAGLSAKLGLTENRLLLNALCWWVNISRDLRCLLEQAEAPTPNPAGGRRGLPRTAAQD</sequence>
<dbReference type="InterPro" id="IPR010985">
    <property type="entry name" value="Ribbon_hlx_hlx"/>
</dbReference>
<gene>
    <name evidence="2" type="ORF">ACFOJE_14180</name>
</gene>
<comment type="caution">
    <text evidence="2">The sequence shown here is derived from an EMBL/GenBank/DDBJ whole genome shotgun (WGS) entry which is preliminary data.</text>
</comment>
<dbReference type="Proteomes" id="UP001595457">
    <property type="component" value="Unassembled WGS sequence"/>
</dbReference>
<keyword evidence="3" id="KW-1185">Reference proteome</keyword>
<dbReference type="EMBL" id="JBHRSJ010000029">
    <property type="protein sequence ID" value="MFC2973353.1"/>
    <property type="molecule type" value="Genomic_DNA"/>
</dbReference>
<dbReference type="Gene3D" id="1.10.1220.10">
    <property type="entry name" value="Met repressor-like"/>
    <property type="match status" value="1"/>
</dbReference>
<dbReference type="SUPFAM" id="SSF47598">
    <property type="entry name" value="Ribbon-helix-helix"/>
    <property type="match status" value="1"/>
</dbReference>
<evidence type="ECO:0000256" key="1">
    <source>
        <dbReference type="SAM" id="MobiDB-lite"/>
    </source>
</evidence>
<feature type="region of interest" description="Disordered" evidence="1">
    <location>
        <begin position="143"/>
        <end position="163"/>
    </location>
</feature>
<proteinExistence type="predicted"/>
<evidence type="ECO:0000313" key="3">
    <source>
        <dbReference type="Proteomes" id="UP001595457"/>
    </source>
</evidence>
<dbReference type="RefSeq" id="WP_377815038.1">
    <property type="nucleotide sequence ID" value="NZ_JBHRSJ010000029.1"/>
</dbReference>
<dbReference type="InterPro" id="IPR013321">
    <property type="entry name" value="Arc_rbn_hlx_hlx"/>
</dbReference>
<name>A0ABV7AWB6_9GAMM</name>
<reference evidence="3" key="1">
    <citation type="journal article" date="2019" name="Int. J. Syst. Evol. Microbiol.">
        <title>The Global Catalogue of Microorganisms (GCM) 10K type strain sequencing project: providing services to taxonomists for standard genome sequencing and annotation.</title>
        <authorList>
            <consortium name="The Broad Institute Genomics Platform"/>
            <consortium name="The Broad Institute Genome Sequencing Center for Infectious Disease"/>
            <person name="Wu L."/>
            <person name="Ma J."/>
        </authorList>
    </citation>
    <scope>NUCLEOTIDE SEQUENCE [LARGE SCALE GENOMIC DNA]</scope>
    <source>
        <strain evidence="3">KCTC 62195</strain>
    </source>
</reference>
<evidence type="ECO:0000313" key="2">
    <source>
        <dbReference type="EMBL" id="MFC2973353.1"/>
    </source>
</evidence>
<protein>
    <submittedName>
        <fullName evidence="2">Uncharacterized protein</fullName>
    </submittedName>
</protein>